<keyword evidence="2" id="KW-1185">Reference proteome</keyword>
<feature type="non-terminal residue" evidence="1">
    <location>
        <position position="370"/>
    </location>
</feature>
<protein>
    <recommendedName>
        <fullName evidence="3">FACT complex subunit SSRP1</fullName>
    </recommendedName>
</protein>
<evidence type="ECO:0000313" key="1">
    <source>
        <dbReference type="EMBL" id="CAK9107128.1"/>
    </source>
</evidence>
<dbReference type="Proteomes" id="UP001642464">
    <property type="component" value="Unassembled WGS sequence"/>
</dbReference>
<proteinExistence type="predicted"/>
<gene>
    <name evidence="1" type="ORF">SCF082_LOCUS49882</name>
</gene>
<dbReference type="EMBL" id="CAXAMM010042859">
    <property type="protein sequence ID" value="CAK9107128.1"/>
    <property type="molecule type" value="Genomic_DNA"/>
</dbReference>
<reference evidence="1 2" key="1">
    <citation type="submission" date="2024-02" db="EMBL/GenBank/DDBJ databases">
        <authorList>
            <person name="Chen Y."/>
            <person name="Shah S."/>
            <person name="Dougan E. K."/>
            <person name="Thang M."/>
            <person name="Chan C."/>
        </authorList>
    </citation>
    <scope>NUCLEOTIDE SEQUENCE [LARGE SCALE GENOMIC DNA]</scope>
</reference>
<name>A0ABP0S440_9DINO</name>
<feature type="non-terminal residue" evidence="1">
    <location>
        <position position="1"/>
    </location>
</feature>
<evidence type="ECO:0000313" key="2">
    <source>
        <dbReference type="Proteomes" id="UP001642464"/>
    </source>
</evidence>
<sequence>SIKDFYDPETCKSRRLEQADGAAQWKGTHIVRALFDNQEMLVKAWTSQASGGKEYLKLAIGEDKWKQLNLEDCFAPKIVATGPFWQCANINDYMFGKTVVLLDGDEHFVAGISLAYFHAHVMKGNKNMTDCSNILCNMTREELQKDGGFYVLLKKGQGITIPPGYLFFHRNCGGMGFSQEKEYEGSDLLVATSLPIIYGKDSDFIDILLEGQQLAISALEAAGSDIPFMVSKAEALTRGVELCVQLKLAVPKKEGAVEPDEPVLLALPAPTPTKNVLPEKFPVSLCVNYDEIPAEVDDVAAVDGFNLDLEMLRAQSHPQFIKFKGWLMYKYNMDEDYEFGHPDNDNGEELKDFFQWLVESGHGKLAAAGS</sequence>
<accession>A0ABP0S440</accession>
<organism evidence="1 2">
    <name type="scientific">Durusdinium trenchii</name>
    <dbReference type="NCBI Taxonomy" id="1381693"/>
    <lineage>
        <taxon>Eukaryota</taxon>
        <taxon>Sar</taxon>
        <taxon>Alveolata</taxon>
        <taxon>Dinophyceae</taxon>
        <taxon>Suessiales</taxon>
        <taxon>Symbiodiniaceae</taxon>
        <taxon>Durusdinium</taxon>
    </lineage>
</organism>
<evidence type="ECO:0008006" key="3">
    <source>
        <dbReference type="Google" id="ProtNLM"/>
    </source>
</evidence>
<comment type="caution">
    <text evidence="1">The sequence shown here is derived from an EMBL/GenBank/DDBJ whole genome shotgun (WGS) entry which is preliminary data.</text>
</comment>